<gene>
    <name evidence="13" type="ORF">CCY01nite_51060</name>
</gene>
<keyword evidence="8 13" id="KW-0808">Transferase</keyword>
<evidence type="ECO:0000256" key="11">
    <source>
        <dbReference type="ARBA" id="ARBA00031501"/>
    </source>
</evidence>
<dbReference type="GO" id="GO:0004134">
    <property type="term" value="F:4-alpha-glucanotransferase activity"/>
    <property type="evidence" value="ECO:0007669"/>
    <property type="project" value="UniProtKB-EC"/>
</dbReference>
<reference evidence="13 14" key="1">
    <citation type="submission" date="2019-07" db="EMBL/GenBank/DDBJ databases">
        <title>Whole genome shotgun sequence of Chitinophaga cymbidii NBRC 109752.</title>
        <authorList>
            <person name="Hosoyama A."/>
            <person name="Uohara A."/>
            <person name="Ohji S."/>
            <person name="Ichikawa N."/>
        </authorList>
    </citation>
    <scope>NUCLEOTIDE SEQUENCE [LARGE SCALE GENOMIC DNA]</scope>
    <source>
        <strain evidence="13 14">NBRC 109752</strain>
    </source>
</reference>
<evidence type="ECO:0000259" key="12">
    <source>
        <dbReference type="PROSITE" id="PS51166"/>
    </source>
</evidence>
<evidence type="ECO:0000256" key="4">
    <source>
        <dbReference type="ARBA" id="ARBA00012560"/>
    </source>
</evidence>
<dbReference type="Gene3D" id="2.60.40.10">
    <property type="entry name" value="Immunoglobulins"/>
    <property type="match status" value="1"/>
</dbReference>
<evidence type="ECO:0000256" key="1">
    <source>
        <dbReference type="ARBA" id="ARBA00000439"/>
    </source>
</evidence>
<dbReference type="Pfam" id="PF02446">
    <property type="entry name" value="Glyco_hydro_77"/>
    <property type="match status" value="1"/>
</dbReference>
<keyword evidence="9" id="KW-0119">Carbohydrate metabolism</keyword>
<dbReference type="EC" id="2.4.1.25" evidence="4"/>
<evidence type="ECO:0000256" key="6">
    <source>
        <dbReference type="ARBA" id="ARBA00022490"/>
    </source>
</evidence>
<feature type="domain" description="CBM20" evidence="12">
    <location>
        <begin position="74"/>
        <end position="178"/>
    </location>
</feature>
<dbReference type="InterPro" id="IPR013784">
    <property type="entry name" value="Carb-bd-like_fold"/>
</dbReference>
<dbReference type="PANTHER" id="PTHR32518">
    <property type="match status" value="1"/>
</dbReference>
<dbReference type="SUPFAM" id="SSF51445">
    <property type="entry name" value="(Trans)glycosidases"/>
    <property type="match status" value="1"/>
</dbReference>
<keyword evidence="6" id="KW-0963">Cytoplasm</keyword>
<keyword evidence="7" id="KW-0328">Glycosyltransferase</keyword>
<comment type="similarity">
    <text evidence="3">Belongs to the disproportionating enzyme family.</text>
</comment>
<evidence type="ECO:0000256" key="9">
    <source>
        <dbReference type="ARBA" id="ARBA00023277"/>
    </source>
</evidence>
<evidence type="ECO:0000256" key="10">
    <source>
        <dbReference type="ARBA" id="ARBA00031423"/>
    </source>
</evidence>
<dbReference type="AlphaFoldDB" id="A0A512RT18"/>
<dbReference type="PROSITE" id="PS51166">
    <property type="entry name" value="CBM20"/>
    <property type="match status" value="1"/>
</dbReference>
<dbReference type="InterPro" id="IPR003385">
    <property type="entry name" value="Glyco_hydro_77"/>
</dbReference>
<dbReference type="EMBL" id="BKAU01000009">
    <property type="protein sequence ID" value="GEP98846.1"/>
    <property type="molecule type" value="Genomic_DNA"/>
</dbReference>
<evidence type="ECO:0000256" key="2">
    <source>
        <dbReference type="ARBA" id="ARBA00004496"/>
    </source>
</evidence>
<organism evidence="13 14">
    <name type="scientific">Chitinophaga cymbidii</name>
    <dbReference type="NCBI Taxonomy" id="1096750"/>
    <lineage>
        <taxon>Bacteria</taxon>
        <taxon>Pseudomonadati</taxon>
        <taxon>Bacteroidota</taxon>
        <taxon>Chitinophagia</taxon>
        <taxon>Chitinophagales</taxon>
        <taxon>Chitinophagaceae</taxon>
        <taxon>Chitinophaga</taxon>
    </lineage>
</organism>
<keyword evidence="14" id="KW-1185">Reference proteome</keyword>
<accession>A0A512RT18</accession>
<evidence type="ECO:0000256" key="8">
    <source>
        <dbReference type="ARBA" id="ARBA00022679"/>
    </source>
</evidence>
<name>A0A512RT18_9BACT</name>
<sequence>MQYHNEQYWQLAADIEAGTFTYRYVLNGLPEKESRTITIEPDLTVMDIWISPSAPETVWLTAPFTQVFFRQETTVADASGSCTFKVRAPLLPAGESVYLTGNVPALGGWDTQKAIRMSFGADGYFTAYVDIPPFTALEYKYLHQQHYEAGGNRRMDVPAGKTVIHDDFTRFLRTPWKGAGVAVPVFSLRSERGFGTGEFADIPLLADWAASTGQCLVQLLPVNDTIIDYSWKDSYPYAAISAYALHPLYMHLPAVGALPDAYEAQRVELNKAPQLDYETVIRWKMHYLRLLFEDFKPDAAFQAWAQEQAHWLEPYAAFCAERDKAGQPLFYAFTQYHLHLQLSAAVKYAHAKGVAIKGDLPIGVYRHGVDALTSPELFNMSAQAGAPPDDFAEKGQNWSFPTYNWQQMEASGYTWWTHRLRHMAQYFSAYRIDHILGLFRIWQIPLQQQEGIFGYFEPAIPFSEEELRQWGIPFSRQRYCQPYTADDPADVLFFEPAPDTFHPRFGMQHTRSFKALEPAVQERLLMLCDHFFYHRHNNLWEQEALRKLPALLQATDMLVCGEDLGMVPHCVPGVMQQLGILSLEIARMPKQAGQTLADIPYLSVTSASTHDMSTLREWFKGDAAIVLRQHLLSPAMLCIFQLQDWLALDSGLPHLRPEDERINDPAVTPWYWRYRMPLTLEALNSREGLRKKIRSLIDESGRLVN</sequence>
<protein>
    <recommendedName>
        <fullName evidence="5">4-alpha-glucanotransferase</fullName>
        <ecNumber evidence="4">2.4.1.25</ecNumber>
    </recommendedName>
    <alternativeName>
        <fullName evidence="10">Amylomaltase</fullName>
    </alternativeName>
    <alternativeName>
        <fullName evidence="11">Disproportionating enzyme</fullName>
    </alternativeName>
</protein>
<dbReference type="Gene3D" id="3.20.20.80">
    <property type="entry name" value="Glycosidases"/>
    <property type="match status" value="2"/>
</dbReference>
<dbReference type="InterPro" id="IPR017853">
    <property type="entry name" value="GH"/>
</dbReference>
<comment type="subcellular location">
    <subcellularLocation>
        <location evidence="2">Cytoplasm</location>
    </subcellularLocation>
</comment>
<dbReference type="GO" id="GO:0005737">
    <property type="term" value="C:cytoplasm"/>
    <property type="evidence" value="ECO:0007669"/>
    <property type="project" value="UniProtKB-SubCell"/>
</dbReference>
<dbReference type="InterPro" id="IPR013783">
    <property type="entry name" value="Ig-like_fold"/>
</dbReference>
<dbReference type="GO" id="GO:0005975">
    <property type="term" value="P:carbohydrate metabolic process"/>
    <property type="evidence" value="ECO:0007669"/>
    <property type="project" value="InterPro"/>
</dbReference>
<dbReference type="PANTHER" id="PTHR32518:SF3">
    <property type="entry name" value="4-ALPHA-GLUCANOTRANSFERASE"/>
    <property type="match status" value="1"/>
</dbReference>
<proteinExistence type="inferred from homology"/>
<evidence type="ECO:0000313" key="14">
    <source>
        <dbReference type="Proteomes" id="UP000321436"/>
    </source>
</evidence>
<dbReference type="SMART" id="SM01065">
    <property type="entry name" value="CBM_2"/>
    <property type="match status" value="1"/>
</dbReference>
<dbReference type="Proteomes" id="UP000321436">
    <property type="component" value="Unassembled WGS sequence"/>
</dbReference>
<evidence type="ECO:0000256" key="7">
    <source>
        <dbReference type="ARBA" id="ARBA00022676"/>
    </source>
</evidence>
<dbReference type="GO" id="GO:2001070">
    <property type="term" value="F:starch binding"/>
    <property type="evidence" value="ECO:0007669"/>
    <property type="project" value="InterPro"/>
</dbReference>
<dbReference type="Pfam" id="PF00686">
    <property type="entry name" value="CBM_20"/>
    <property type="match status" value="1"/>
</dbReference>
<dbReference type="InterPro" id="IPR002044">
    <property type="entry name" value="CBM20"/>
</dbReference>
<comment type="caution">
    <text evidence="13">The sequence shown here is derived from an EMBL/GenBank/DDBJ whole genome shotgun (WGS) entry which is preliminary data.</text>
</comment>
<evidence type="ECO:0000256" key="3">
    <source>
        <dbReference type="ARBA" id="ARBA00005684"/>
    </source>
</evidence>
<evidence type="ECO:0000256" key="5">
    <source>
        <dbReference type="ARBA" id="ARBA00020295"/>
    </source>
</evidence>
<dbReference type="SUPFAM" id="SSF49452">
    <property type="entry name" value="Starch-binding domain-like"/>
    <property type="match status" value="1"/>
</dbReference>
<evidence type="ECO:0000313" key="13">
    <source>
        <dbReference type="EMBL" id="GEP98846.1"/>
    </source>
</evidence>
<comment type="catalytic activity">
    <reaction evidence="1">
        <text>Transfers a segment of a (1-&gt;4)-alpha-D-glucan to a new position in an acceptor, which may be glucose or a (1-&gt;4)-alpha-D-glucan.</text>
        <dbReference type="EC" id="2.4.1.25"/>
    </reaction>
</comment>